<accession>A0A645IUF1</accession>
<dbReference type="SUPFAM" id="SSF56281">
    <property type="entry name" value="Metallo-hydrolase/oxidoreductase"/>
    <property type="match status" value="1"/>
</dbReference>
<reference evidence="1" key="1">
    <citation type="submission" date="2019-08" db="EMBL/GenBank/DDBJ databases">
        <authorList>
            <person name="Kucharzyk K."/>
            <person name="Murdoch R.W."/>
            <person name="Higgins S."/>
            <person name="Loffler F."/>
        </authorList>
    </citation>
    <scope>NUCLEOTIDE SEQUENCE</scope>
</reference>
<protein>
    <recommendedName>
        <fullName evidence="2">Metallo-beta-lactamase domain-containing protein</fullName>
    </recommendedName>
</protein>
<evidence type="ECO:0000313" key="1">
    <source>
        <dbReference type="EMBL" id="MPN50773.1"/>
    </source>
</evidence>
<sequence length="184" mass="20569">MLRDFLYTADVAIAPEQDRISFCGVEFGIIQLPGHTPGQIGIVTPDGVAYLADALMGQTMLDFAKLPTVDDHAEDRRTKESLRALKYDKYVLAHKGVPDDLGALIDKNLAFLDERAEFLLCTLKDGMSFGEWEEAFYRAAGMRTTHPLLCGVYDRNFRSFTCWLADTGSVEIARVNGVNHYTKK</sequence>
<dbReference type="EMBL" id="VSSQ01115240">
    <property type="protein sequence ID" value="MPN50773.1"/>
    <property type="molecule type" value="Genomic_DNA"/>
</dbReference>
<gene>
    <name evidence="1" type="ORF">SDC9_198406</name>
</gene>
<evidence type="ECO:0008006" key="2">
    <source>
        <dbReference type="Google" id="ProtNLM"/>
    </source>
</evidence>
<comment type="caution">
    <text evidence="1">The sequence shown here is derived from an EMBL/GenBank/DDBJ whole genome shotgun (WGS) entry which is preliminary data.</text>
</comment>
<dbReference type="Gene3D" id="3.60.15.10">
    <property type="entry name" value="Ribonuclease Z/Hydroxyacylglutathione hydrolase-like"/>
    <property type="match status" value="1"/>
</dbReference>
<dbReference type="InterPro" id="IPR036866">
    <property type="entry name" value="RibonucZ/Hydroxyglut_hydro"/>
</dbReference>
<proteinExistence type="predicted"/>
<organism evidence="1">
    <name type="scientific">bioreactor metagenome</name>
    <dbReference type="NCBI Taxonomy" id="1076179"/>
    <lineage>
        <taxon>unclassified sequences</taxon>
        <taxon>metagenomes</taxon>
        <taxon>ecological metagenomes</taxon>
    </lineage>
</organism>
<dbReference type="AlphaFoldDB" id="A0A645IUF1"/>
<name>A0A645IUF1_9ZZZZ</name>